<organism evidence="1 2">
    <name type="scientific">Vitis vinifera</name>
    <name type="common">Grape</name>
    <dbReference type="NCBI Taxonomy" id="29760"/>
    <lineage>
        <taxon>Eukaryota</taxon>
        <taxon>Viridiplantae</taxon>
        <taxon>Streptophyta</taxon>
        <taxon>Embryophyta</taxon>
        <taxon>Tracheophyta</taxon>
        <taxon>Spermatophyta</taxon>
        <taxon>Magnoliopsida</taxon>
        <taxon>eudicotyledons</taxon>
        <taxon>Gunneridae</taxon>
        <taxon>Pentapetalae</taxon>
        <taxon>rosids</taxon>
        <taxon>Vitales</taxon>
        <taxon>Vitaceae</taxon>
        <taxon>Viteae</taxon>
        <taxon>Vitis</taxon>
    </lineage>
</organism>
<dbReference type="Proteomes" id="UP000288805">
    <property type="component" value="Unassembled WGS sequence"/>
</dbReference>
<dbReference type="EMBL" id="QGNW01001192">
    <property type="protein sequence ID" value="RVW50814.1"/>
    <property type="molecule type" value="Genomic_DNA"/>
</dbReference>
<name>A0A438EST8_VITVI</name>
<comment type="caution">
    <text evidence="1">The sequence shown here is derived from an EMBL/GenBank/DDBJ whole genome shotgun (WGS) entry which is preliminary data.</text>
</comment>
<protein>
    <recommendedName>
        <fullName evidence="3">Reverse transcriptase zinc-binding domain-containing protein</fullName>
    </recommendedName>
</protein>
<sequence>MSHSWGNGCGGTLGRVQLYGTRLFQAFTDHTLMDGMPTQYSRCEILVFIFFRAFYNQVPFKVKSFVWLVAYKKVNANDLLQLRRPHKALSPDIYYSVSQDGLGSTEEYFRHAIHHFQWLWFIEERDSFMASCVHSVNLGCVAGEKCEDF</sequence>
<evidence type="ECO:0008006" key="3">
    <source>
        <dbReference type="Google" id="ProtNLM"/>
    </source>
</evidence>
<reference evidence="1 2" key="1">
    <citation type="journal article" date="2018" name="PLoS Genet.">
        <title>Population sequencing reveals clonal diversity and ancestral inbreeding in the grapevine cultivar Chardonnay.</title>
        <authorList>
            <person name="Roach M.J."/>
            <person name="Johnson D.L."/>
            <person name="Bohlmann J."/>
            <person name="van Vuuren H.J."/>
            <person name="Jones S.J."/>
            <person name="Pretorius I.S."/>
            <person name="Schmidt S.A."/>
            <person name="Borneman A.R."/>
        </authorList>
    </citation>
    <scope>NUCLEOTIDE SEQUENCE [LARGE SCALE GENOMIC DNA]</scope>
    <source>
        <strain evidence="2">cv. Chardonnay</strain>
        <tissue evidence="1">Leaf</tissue>
    </source>
</reference>
<dbReference type="AlphaFoldDB" id="A0A438EST8"/>
<accession>A0A438EST8</accession>
<evidence type="ECO:0000313" key="1">
    <source>
        <dbReference type="EMBL" id="RVW50814.1"/>
    </source>
</evidence>
<evidence type="ECO:0000313" key="2">
    <source>
        <dbReference type="Proteomes" id="UP000288805"/>
    </source>
</evidence>
<proteinExistence type="predicted"/>
<gene>
    <name evidence="1" type="ORF">CK203_076856</name>
</gene>